<organism evidence="1 2">
    <name type="scientific">Lactobacillus phage 3-521</name>
    <dbReference type="NCBI Taxonomy" id="2510943"/>
    <lineage>
        <taxon>Viruses</taxon>
        <taxon>Duplodnaviria</taxon>
        <taxon>Heunggongvirae</taxon>
        <taxon>Uroviricota</taxon>
        <taxon>Caudoviricetes</taxon>
        <taxon>Herelleviridae</taxon>
        <taxon>Watanabevirus</taxon>
        <taxon>Watanabevirus wv3521</taxon>
    </lineage>
</organism>
<reference evidence="1 2" key="1">
    <citation type="submission" date="2019-02" db="EMBL/GenBank/DDBJ databases">
        <title>Isolation of virulent Lactobacillus brevis phages.</title>
        <authorList>
            <person name="Feyereisen M."/>
            <person name="Mahony J."/>
            <person name="O'Sullivan T."/>
            <person name="van Sinderen D."/>
        </authorList>
    </citation>
    <scope>NUCLEOTIDE SEQUENCE [LARGE SCALE GENOMIC DNA]</scope>
</reference>
<evidence type="ECO:0000313" key="2">
    <source>
        <dbReference type="Proteomes" id="UP000309991"/>
    </source>
</evidence>
<dbReference type="EMBL" id="MK504444">
    <property type="protein sequence ID" value="QBJ03672.1"/>
    <property type="molecule type" value="Genomic_DNA"/>
</dbReference>
<accession>A0A4Y5FF07</accession>
<proteinExistence type="predicted"/>
<dbReference type="Proteomes" id="UP000309991">
    <property type="component" value="Segment"/>
</dbReference>
<sequence>MGTSLIKYLIRKKVSIDIVNKRQRTIRRNYEVSPRGYYLPGFTTTIHDVTPLEYSKRYQYGIQLVSHFHKDLEKLYSLHLKTYDDTITMHKEVHLVKMGQIVKGRLFITVQQVNDTMTIYYIYQYRAKSQEFSKLTYKHMNKVNFNESHLQRYRRERQYRHSIAHNKKY</sequence>
<keyword evidence="2" id="KW-1185">Reference proteome</keyword>
<name>A0A4Y5FF07_9CAUD</name>
<evidence type="ECO:0000313" key="1">
    <source>
        <dbReference type="EMBL" id="QBJ03672.1"/>
    </source>
</evidence>
<gene>
    <name evidence="1" type="ORF">UCC3521_0134</name>
</gene>
<protein>
    <submittedName>
        <fullName evidence="1">Uncharacterized protein</fullName>
    </submittedName>
</protein>